<gene>
    <name evidence="1" type="ORF">XD93_0865</name>
</gene>
<dbReference type="EMBL" id="LGGO01000139">
    <property type="protein sequence ID" value="KUK76526.1"/>
    <property type="molecule type" value="Genomic_DNA"/>
</dbReference>
<accession>A0A117LZT1</accession>
<dbReference type="Proteomes" id="UP000053904">
    <property type="component" value="Unassembled WGS sequence"/>
</dbReference>
<evidence type="ECO:0000313" key="2">
    <source>
        <dbReference type="Proteomes" id="UP000053904"/>
    </source>
</evidence>
<dbReference type="AlphaFoldDB" id="A0A117LZT1"/>
<comment type="caution">
    <text evidence="1">The sequence shown here is derived from an EMBL/GenBank/DDBJ whole genome shotgun (WGS) entry which is preliminary data.</text>
</comment>
<evidence type="ECO:0000313" key="1">
    <source>
        <dbReference type="EMBL" id="KUK76526.1"/>
    </source>
</evidence>
<organism evidence="1 2">
    <name type="scientific">candidate division WS6 bacterium 34_10</name>
    <dbReference type="NCBI Taxonomy" id="1641389"/>
    <lineage>
        <taxon>Bacteria</taxon>
        <taxon>Candidatus Dojkabacteria</taxon>
    </lineage>
</organism>
<name>A0A117LZT1_9BACT</name>
<proteinExistence type="predicted"/>
<protein>
    <submittedName>
        <fullName evidence="1">Uncharacterized protein</fullName>
    </submittedName>
</protein>
<sequence length="82" mass="9295">MIKVVTRNPYLEVGIKSEDYTKLVQLLTVHGLSTTVYIGTFELFLRSVLTGISNDLAYVLLNVKNKATEVKANEIVFYEKIK</sequence>
<reference evidence="2" key="1">
    <citation type="journal article" date="2015" name="MBio">
        <title>Genome-Resolved Metagenomic Analysis Reveals Roles for Candidate Phyla and Other Microbial Community Members in Biogeochemical Transformations in Oil Reservoirs.</title>
        <authorList>
            <person name="Hu P."/>
            <person name="Tom L."/>
            <person name="Singh A."/>
            <person name="Thomas B.C."/>
            <person name="Baker B.J."/>
            <person name="Piceno Y.M."/>
            <person name="Andersen G.L."/>
            <person name="Banfield J.F."/>
        </authorList>
    </citation>
    <scope>NUCLEOTIDE SEQUENCE [LARGE SCALE GENOMIC DNA]</scope>
</reference>